<name>D6GQJ8_FILAD</name>
<accession>D6GQJ8</accession>
<protein>
    <submittedName>
        <fullName evidence="2">Flavodoxin</fullName>
    </submittedName>
</protein>
<dbReference type="InterPro" id="IPR026816">
    <property type="entry name" value="Flavodoxin_dom"/>
</dbReference>
<dbReference type="AlphaFoldDB" id="D6GQJ8"/>
<keyword evidence="3" id="KW-1185">Reference proteome</keyword>
<evidence type="ECO:0000313" key="2">
    <source>
        <dbReference type="EMBL" id="EFE29051.1"/>
    </source>
</evidence>
<proteinExistence type="predicted"/>
<dbReference type="OrthoDB" id="4564047at2"/>
<dbReference type="EMBL" id="CP002390">
    <property type="protein sequence ID" value="EFE29051.1"/>
    <property type="molecule type" value="Genomic_DNA"/>
</dbReference>
<dbReference type="SUPFAM" id="SSF52218">
    <property type="entry name" value="Flavoproteins"/>
    <property type="match status" value="1"/>
</dbReference>
<dbReference type="Proteomes" id="UP000007468">
    <property type="component" value="Chromosome"/>
</dbReference>
<dbReference type="InterPro" id="IPR029039">
    <property type="entry name" value="Flavoprotein-like_sf"/>
</dbReference>
<reference evidence="3" key="1">
    <citation type="submission" date="2010-12" db="EMBL/GenBank/DDBJ databases">
        <title>The genome sequence of Filifactor alocis strain ATCC 35896.</title>
        <authorList>
            <consortium name="The Broad Institute Genome Sequencing Platform"/>
            <person name="Ward D."/>
            <person name="Earl A."/>
            <person name="Feldgarden M."/>
            <person name="Young S.K."/>
            <person name="Gargeya S."/>
            <person name="Zeng Q."/>
            <person name="Alvarado L."/>
            <person name="Berlin A."/>
            <person name="Bochicchio J."/>
            <person name="Chapman S.B."/>
            <person name="Chen Z."/>
            <person name="Freedman E."/>
            <person name="Gellesch M."/>
            <person name="Goldberg J."/>
            <person name="Griggs A."/>
            <person name="Gujja S."/>
            <person name="Heilman E."/>
            <person name="Heiman D."/>
            <person name="Howarth C."/>
            <person name="Mehta T."/>
            <person name="Neiman D."/>
            <person name="Pearson M."/>
            <person name="Roberts A."/>
            <person name="Saif S."/>
            <person name="Shea T."/>
            <person name="Shenoy N."/>
            <person name="Sisk P."/>
            <person name="Stolte C."/>
            <person name="Sykes S."/>
            <person name="White J."/>
            <person name="Yandava C."/>
            <person name="Izard J."/>
            <person name="Blanton J.M."/>
            <person name="Baranova O.V."/>
            <person name="Tanner A.C."/>
            <person name="Dewhirst F.E."/>
            <person name="Haas B."/>
            <person name="Nusbaum C."/>
            <person name="Birren B."/>
        </authorList>
    </citation>
    <scope>NUCLEOTIDE SEQUENCE [LARGE SCALE GENOMIC DNA]</scope>
    <source>
        <strain evidence="3">ATCC 35896 / D40 B5</strain>
    </source>
</reference>
<dbReference type="GO" id="GO:0010181">
    <property type="term" value="F:FMN binding"/>
    <property type="evidence" value="ECO:0007669"/>
    <property type="project" value="TreeGrafter"/>
</dbReference>
<dbReference type="PANTHER" id="PTHR38030">
    <property type="entry name" value="PROTOPORPHYRINOGEN IX DEHYDROGENASE [MENAQUINONE]"/>
    <property type="match status" value="1"/>
</dbReference>
<dbReference type="KEGG" id="faa:HMPREF0389_00973"/>
<gene>
    <name evidence="2" type="ordered locus">HMPREF0389_00973</name>
</gene>
<feature type="domain" description="Flavodoxin" evidence="1">
    <location>
        <begin position="6"/>
        <end position="107"/>
    </location>
</feature>
<evidence type="ECO:0000259" key="1">
    <source>
        <dbReference type="Pfam" id="PF12724"/>
    </source>
</evidence>
<dbReference type="PANTHER" id="PTHR38030:SF2">
    <property type="entry name" value="PROTOPORPHYRINOGEN IX DEHYDROGENASE [QUINONE]"/>
    <property type="match status" value="1"/>
</dbReference>
<dbReference type="eggNOG" id="COG0716">
    <property type="taxonomic scope" value="Bacteria"/>
</dbReference>
<dbReference type="STRING" id="546269.HMPREF0389_00973"/>
<dbReference type="RefSeq" id="WP_014262963.1">
    <property type="nucleotide sequence ID" value="NC_016630.1"/>
</dbReference>
<dbReference type="GO" id="GO:0070819">
    <property type="term" value="F:menaquinone-dependent protoporphyrinogen oxidase activity"/>
    <property type="evidence" value="ECO:0007669"/>
    <property type="project" value="TreeGrafter"/>
</dbReference>
<evidence type="ECO:0000313" key="3">
    <source>
        <dbReference type="Proteomes" id="UP000007468"/>
    </source>
</evidence>
<organism evidence="2 3">
    <name type="scientific">Filifactor alocis (strain ATCC 35896 / CCUG 47790 / D40 B5)</name>
    <name type="common">Fusobacterium alocis</name>
    <dbReference type="NCBI Taxonomy" id="546269"/>
    <lineage>
        <taxon>Bacteria</taxon>
        <taxon>Bacillati</taxon>
        <taxon>Bacillota</taxon>
        <taxon>Clostridia</taxon>
        <taxon>Peptostreptococcales</taxon>
        <taxon>Filifactoraceae</taxon>
        <taxon>Filifactor</taxon>
    </lineage>
</organism>
<dbReference type="Gene3D" id="3.40.50.360">
    <property type="match status" value="1"/>
</dbReference>
<dbReference type="GO" id="GO:0006783">
    <property type="term" value="P:heme biosynthetic process"/>
    <property type="evidence" value="ECO:0007669"/>
    <property type="project" value="TreeGrafter"/>
</dbReference>
<dbReference type="InterPro" id="IPR052200">
    <property type="entry name" value="Protoporphyrinogen_IX_DH"/>
</dbReference>
<sequence>MGNIAMIYASVHHGNTKKAVDYLSTKISATVVDVTKEKAFDVSEYDTVIFASGIYFGQFHKSILEYIETVDVLGKNVILLYTCGIKVQDYAKKLKKILEQKGATVLGDCYCRGFDTYGFLAKIGGIAKNHPNEKDLEKIYSSIQQMCKVE</sequence>
<dbReference type="Pfam" id="PF12724">
    <property type="entry name" value="Flavodoxin_5"/>
    <property type="match status" value="1"/>
</dbReference>